<keyword evidence="3" id="KW-1185">Reference proteome</keyword>
<accession>A0A9P6DZH1</accession>
<dbReference type="EMBL" id="MU128917">
    <property type="protein sequence ID" value="KAF9519517.1"/>
    <property type="molecule type" value="Genomic_DNA"/>
</dbReference>
<feature type="region of interest" description="Disordered" evidence="1">
    <location>
        <begin position="26"/>
        <end position="71"/>
    </location>
</feature>
<feature type="compositionally biased region" description="Polar residues" evidence="1">
    <location>
        <begin position="26"/>
        <end position="37"/>
    </location>
</feature>
<name>A0A9P6DZH1_9AGAM</name>
<reference evidence="2" key="1">
    <citation type="journal article" date="2020" name="Nat. Commun.">
        <title>Large-scale genome sequencing of mycorrhizal fungi provides insights into the early evolution of symbiotic traits.</title>
        <authorList>
            <person name="Miyauchi S."/>
            <person name="Kiss E."/>
            <person name="Kuo A."/>
            <person name="Drula E."/>
            <person name="Kohler A."/>
            <person name="Sanchez-Garcia M."/>
            <person name="Morin E."/>
            <person name="Andreopoulos B."/>
            <person name="Barry K.W."/>
            <person name="Bonito G."/>
            <person name="Buee M."/>
            <person name="Carver A."/>
            <person name="Chen C."/>
            <person name="Cichocki N."/>
            <person name="Clum A."/>
            <person name="Culley D."/>
            <person name="Crous P.W."/>
            <person name="Fauchery L."/>
            <person name="Girlanda M."/>
            <person name="Hayes R.D."/>
            <person name="Keri Z."/>
            <person name="LaButti K."/>
            <person name="Lipzen A."/>
            <person name="Lombard V."/>
            <person name="Magnuson J."/>
            <person name="Maillard F."/>
            <person name="Murat C."/>
            <person name="Nolan M."/>
            <person name="Ohm R.A."/>
            <person name="Pangilinan J."/>
            <person name="Pereira M.F."/>
            <person name="Perotto S."/>
            <person name="Peter M."/>
            <person name="Pfister S."/>
            <person name="Riley R."/>
            <person name="Sitrit Y."/>
            <person name="Stielow J.B."/>
            <person name="Szollosi G."/>
            <person name="Zifcakova L."/>
            <person name="Stursova M."/>
            <person name="Spatafora J.W."/>
            <person name="Tedersoo L."/>
            <person name="Vaario L.M."/>
            <person name="Yamada A."/>
            <person name="Yan M."/>
            <person name="Wang P."/>
            <person name="Xu J."/>
            <person name="Bruns T."/>
            <person name="Baldrian P."/>
            <person name="Vilgalys R."/>
            <person name="Dunand C."/>
            <person name="Henrissat B."/>
            <person name="Grigoriev I.V."/>
            <person name="Hibbett D."/>
            <person name="Nagy L.G."/>
            <person name="Martin F.M."/>
        </authorList>
    </citation>
    <scope>NUCLEOTIDE SEQUENCE</scope>
    <source>
        <strain evidence="2">UP504</strain>
    </source>
</reference>
<feature type="compositionally biased region" description="Low complexity" evidence="1">
    <location>
        <begin position="45"/>
        <end position="55"/>
    </location>
</feature>
<evidence type="ECO:0000256" key="1">
    <source>
        <dbReference type="SAM" id="MobiDB-lite"/>
    </source>
</evidence>
<organism evidence="2 3">
    <name type="scientific">Hydnum rufescens UP504</name>
    <dbReference type="NCBI Taxonomy" id="1448309"/>
    <lineage>
        <taxon>Eukaryota</taxon>
        <taxon>Fungi</taxon>
        <taxon>Dikarya</taxon>
        <taxon>Basidiomycota</taxon>
        <taxon>Agaricomycotina</taxon>
        <taxon>Agaricomycetes</taxon>
        <taxon>Cantharellales</taxon>
        <taxon>Hydnaceae</taxon>
        <taxon>Hydnum</taxon>
    </lineage>
</organism>
<sequence length="302" mass="32982">MCPVPQHNEWFIDVPSLQLHQQTSIQLAPPQSRNHPSVPTFIPYSSNPAGRSPSPAGSPTPFPGLSHAQSPHIPHAQSPIFLMLNPPVFLTLNLAIALVVVLAAATWSPQPPSHTSSHTFGNSPFFGDFDCEAEFSGLVHQHKNLVILDPPNPNDGNPDVEDDDLVAKEGDTAQIKSQGGPFTDEQVAEIRGIVESMNRELERKVKEWDRPLESASYEKDPEPDRPHHEYVEKVIQPAYRELIAEHGGEDSNAWKKKSKELVDQHNASKAAQAFDIALSLAAIEEGLGALMTVKSNSDSASV</sequence>
<dbReference type="Proteomes" id="UP000886523">
    <property type="component" value="Unassembled WGS sequence"/>
</dbReference>
<comment type="caution">
    <text evidence="2">The sequence shown here is derived from an EMBL/GenBank/DDBJ whole genome shotgun (WGS) entry which is preliminary data.</text>
</comment>
<dbReference type="AlphaFoldDB" id="A0A9P6DZH1"/>
<evidence type="ECO:0000313" key="2">
    <source>
        <dbReference type="EMBL" id="KAF9519517.1"/>
    </source>
</evidence>
<proteinExistence type="predicted"/>
<gene>
    <name evidence="2" type="ORF">BS47DRAFT_1388076</name>
</gene>
<evidence type="ECO:0000313" key="3">
    <source>
        <dbReference type="Proteomes" id="UP000886523"/>
    </source>
</evidence>
<protein>
    <submittedName>
        <fullName evidence="2">Uncharacterized protein</fullName>
    </submittedName>
</protein>